<reference evidence="1" key="1">
    <citation type="submission" date="2022-06" db="EMBL/GenBank/DDBJ databases">
        <title>Idiomarina rhizosphaerae M1R2S28.</title>
        <authorList>
            <person name="Sun J.-Q."/>
            <person name="Li L.-F."/>
        </authorList>
    </citation>
    <scope>NUCLEOTIDE SEQUENCE</scope>
    <source>
        <strain evidence="1">M1R2S28</strain>
    </source>
</reference>
<name>A0A9X2JTI9_9GAMM</name>
<gene>
    <name evidence="1" type="ORF">NJR55_00415</name>
</gene>
<dbReference type="AlphaFoldDB" id="A0A9X2JTI9"/>
<protein>
    <submittedName>
        <fullName evidence="1">Uncharacterized protein</fullName>
    </submittedName>
</protein>
<proteinExistence type="predicted"/>
<comment type="caution">
    <text evidence="1">The sequence shown here is derived from an EMBL/GenBank/DDBJ whole genome shotgun (WGS) entry which is preliminary data.</text>
</comment>
<keyword evidence="2" id="KW-1185">Reference proteome</keyword>
<dbReference type="EMBL" id="JAMZDE010000001">
    <property type="protein sequence ID" value="MCP1338041.1"/>
    <property type="molecule type" value="Genomic_DNA"/>
</dbReference>
<dbReference type="Proteomes" id="UP001139474">
    <property type="component" value="Unassembled WGS sequence"/>
</dbReference>
<evidence type="ECO:0000313" key="1">
    <source>
        <dbReference type="EMBL" id="MCP1338041.1"/>
    </source>
</evidence>
<organism evidence="1 2">
    <name type="scientific">Idiomarina rhizosphaerae</name>
    <dbReference type="NCBI Taxonomy" id="2961572"/>
    <lineage>
        <taxon>Bacteria</taxon>
        <taxon>Pseudomonadati</taxon>
        <taxon>Pseudomonadota</taxon>
        <taxon>Gammaproteobacteria</taxon>
        <taxon>Alteromonadales</taxon>
        <taxon>Idiomarinaceae</taxon>
        <taxon>Idiomarina</taxon>
    </lineage>
</organism>
<accession>A0A9X2JTI9</accession>
<dbReference type="RefSeq" id="WP_253616820.1">
    <property type="nucleotide sequence ID" value="NZ_JAMZDE010000001.1"/>
</dbReference>
<sequence>MPTKLFGLILMSTVLIGCNDSDSETEVKETQVQSNESTIEEVNNEPETRTIQVSGTVVFEERVGNVEVCADLKRTLACSSKDPKTTTNPDGSYELSWESEAPHLGYNLIASWPRKDPLPKITETLAPYWETVAVGARDIYDGVINPLTTAELSVEHAMSMRDYTDQELQEGLDELREIYADIYDLPANEVYTKVAESDRYADTMAIQSRLSSHTIGIVTDPLAPAHVARKLKDEMLDKVDAENTSVQRYFIRNSKDIKKRVRETLIELGYLTKS</sequence>
<dbReference type="PROSITE" id="PS51257">
    <property type="entry name" value="PROKAR_LIPOPROTEIN"/>
    <property type="match status" value="1"/>
</dbReference>
<evidence type="ECO:0000313" key="2">
    <source>
        <dbReference type="Proteomes" id="UP001139474"/>
    </source>
</evidence>